<dbReference type="EMBL" id="AHHD01000267">
    <property type="protein sequence ID" value="EKG16550.1"/>
    <property type="molecule type" value="Genomic_DNA"/>
</dbReference>
<comment type="caution">
    <text evidence="1">The sequence shown here is derived from an EMBL/GenBank/DDBJ whole genome shotgun (WGS) entry which is preliminary data.</text>
</comment>
<evidence type="ECO:0000313" key="2">
    <source>
        <dbReference type="Proteomes" id="UP000007129"/>
    </source>
</evidence>
<name>K2SIE0_MACPH</name>
<sequence length="151" mass="17506">MQSIWREIRYDSTFDATRGPALATADKEKDTPLHILLRSIAENINQSLSNPEFHGLIFFAQAFSEGDDDERLHLHMRDKHGGIQTMSFANALSRIYACKEFKQEASATILNILNILSNAQRSRRLHQEKDYEEKTYLHHVAVCRTNFRSRK</sequence>
<reference evidence="1 2" key="1">
    <citation type="journal article" date="2012" name="BMC Genomics">
        <title>Tools to kill: Genome of one of the most destructive plant pathogenic fungi Macrophomina phaseolina.</title>
        <authorList>
            <person name="Islam M.S."/>
            <person name="Haque M.S."/>
            <person name="Islam M.M."/>
            <person name="Emdad E.M."/>
            <person name="Halim A."/>
            <person name="Hossen Q.M.M."/>
            <person name="Hossain M.Z."/>
            <person name="Ahmed B."/>
            <person name="Rahim S."/>
            <person name="Rahman M.S."/>
            <person name="Alam M.M."/>
            <person name="Hou S."/>
            <person name="Wan X."/>
            <person name="Saito J.A."/>
            <person name="Alam M."/>
        </authorList>
    </citation>
    <scope>NUCLEOTIDE SEQUENCE [LARGE SCALE GENOMIC DNA]</scope>
    <source>
        <strain evidence="1 2">MS6</strain>
    </source>
</reference>
<accession>K2SIE0</accession>
<protein>
    <submittedName>
        <fullName evidence="1">Uncharacterized protein</fullName>
    </submittedName>
</protein>
<evidence type="ECO:0000313" key="1">
    <source>
        <dbReference type="EMBL" id="EKG16550.1"/>
    </source>
</evidence>
<dbReference type="Proteomes" id="UP000007129">
    <property type="component" value="Unassembled WGS sequence"/>
</dbReference>
<dbReference type="InParanoid" id="K2SIE0"/>
<organism evidence="1 2">
    <name type="scientific">Macrophomina phaseolina (strain MS6)</name>
    <name type="common">Charcoal rot fungus</name>
    <dbReference type="NCBI Taxonomy" id="1126212"/>
    <lineage>
        <taxon>Eukaryota</taxon>
        <taxon>Fungi</taxon>
        <taxon>Dikarya</taxon>
        <taxon>Ascomycota</taxon>
        <taxon>Pezizomycotina</taxon>
        <taxon>Dothideomycetes</taxon>
        <taxon>Dothideomycetes incertae sedis</taxon>
        <taxon>Botryosphaeriales</taxon>
        <taxon>Botryosphaeriaceae</taxon>
        <taxon>Macrophomina</taxon>
    </lineage>
</organism>
<dbReference type="AlphaFoldDB" id="K2SIE0"/>
<dbReference type="HOGENOM" id="CLU_1731837_0_0_1"/>
<dbReference type="VEuPathDB" id="FungiDB:MPH_06326"/>
<proteinExistence type="predicted"/>
<gene>
    <name evidence="1" type="ORF">MPH_06326</name>
</gene>